<keyword evidence="2" id="KW-0408">Iron</keyword>
<dbReference type="AlphaFoldDB" id="A0A5B0VF64"/>
<keyword evidence="5" id="KW-1185">Reference proteome</keyword>
<evidence type="ECO:0000313" key="5">
    <source>
        <dbReference type="Proteomes" id="UP000323161"/>
    </source>
</evidence>
<accession>A0A5B0VF64</accession>
<dbReference type="Pfam" id="PF06155">
    <property type="entry name" value="GBBH-like_N"/>
    <property type="match status" value="1"/>
</dbReference>
<dbReference type="EMBL" id="VTUU01000006">
    <property type="protein sequence ID" value="KAA1172843.1"/>
    <property type="molecule type" value="Genomic_DNA"/>
</dbReference>
<evidence type="ECO:0000256" key="1">
    <source>
        <dbReference type="ARBA" id="ARBA00022723"/>
    </source>
</evidence>
<sequence length="108" mass="12202">MSELHAIESPVVEPPTEVRVKRRQNAIEITWPDGLQSLLSSLALRKSCACSHCTQAQRNGRVSLIDADVRVDRVELSGVSGLQFFFTDGHYRGLYPWAYLRELSERVS</sequence>
<evidence type="ECO:0000313" key="4">
    <source>
        <dbReference type="EMBL" id="KAA1172843.1"/>
    </source>
</evidence>
<keyword evidence="1" id="KW-0479">Metal-binding</keyword>
<dbReference type="InterPro" id="IPR038492">
    <property type="entry name" value="GBBH-like_N_sf"/>
</dbReference>
<comment type="caution">
    <text evidence="4">The sequence shown here is derived from an EMBL/GenBank/DDBJ whole genome shotgun (WGS) entry which is preliminary data.</text>
</comment>
<dbReference type="PANTHER" id="PTHR35303">
    <property type="entry name" value="OS02G0197800 PROTEIN"/>
    <property type="match status" value="1"/>
</dbReference>
<proteinExistence type="predicted"/>
<dbReference type="Proteomes" id="UP000323161">
    <property type="component" value="Unassembled WGS sequence"/>
</dbReference>
<gene>
    <name evidence="4" type="ORF">FWJ25_13620</name>
</gene>
<dbReference type="GO" id="GO:0046872">
    <property type="term" value="F:metal ion binding"/>
    <property type="evidence" value="ECO:0007669"/>
    <property type="project" value="UniProtKB-KW"/>
</dbReference>
<dbReference type="Gene3D" id="3.30.2020.30">
    <property type="match status" value="1"/>
</dbReference>
<name>A0A5B0VF64_9GAMM</name>
<evidence type="ECO:0000259" key="3">
    <source>
        <dbReference type="Pfam" id="PF06155"/>
    </source>
</evidence>
<protein>
    <submittedName>
        <fullName evidence="4">DUF971 domain-containing protein</fullName>
    </submittedName>
</protein>
<organism evidence="4 5">
    <name type="scientific">Marinobacter salinexigens</name>
    <dbReference type="NCBI Taxonomy" id="2919747"/>
    <lineage>
        <taxon>Bacteria</taxon>
        <taxon>Pseudomonadati</taxon>
        <taxon>Pseudomonadota</taxon>
        <taxon>Gammaproteobacteria</taxon>
        <taxon>Pseudomonadales</taxon>
        <taxon>Marinobacteraceae</taxon>
        <taxon>Marinobacter</taxon>
    </lineage>
</organism>
<evidence type="ECO:0000256" key="2">
    <source>
        <dbReference type="ARBA" id="ARBA00023004"/>
    </source>
</evidence>
<feature type="domain" description="Gamma-butyrobetaine hydroxylase-like N-terminal" evidence="3">
    <location>
        <begin position="19"/>
        <end position="101"/>
    </location>
</feature>
<dbReference type="PANTHER" id="PTHR35303:SF8">
    <property type="entry name" value="GAMMA-BUTYROBETAINE HYDROXYLASE-LIKE N-TERMINAL DOMAIN-CONTAINING PROTEIN"/>
    <property type="match status" value="1"/>
</dbReference>
<dbReference type="RefSeq" id="WP_149600803.1">
    <property type="nucleotide sequence ID" value="NZ_VTUU01000006.1"/>
</dbReference>
<dbReference type="InterPro" id="IPR010376">
    <property type="entry name" value="GBBH-like_N"/>
</dbReference>
<reference evidence="4 5" key="1">
    <citation type="submission" date="2019-08" db="EMBL/GenBank/DDBJ databases">
        <title>Marinobacter ZYF650 sp. nov., a marine bacterium isolated from seawater of the Mariana trench.</title>
        <authorList>
            <person name="Ahmad W."/>
        </authorList>
    </citation>
    <scope>NUCLEOTIDE SEQUENCE [LARGE SCALE GENOMIC DNA]</scope>
    <source>
        <strain evidence="4 5">ZYF650</strain>
    </source>
</reference>